<reference evidence="2 3" key="1">
    <citation type="submission" date="2018-10" db="EMBL/GenBank/DDBJ databases">
        <title>Genome Sequence of Cohnella sp.</title>
        <authorList>
            <person name="Srinivasan S."/>
            <person name="Kim M.K."/>
        </authorList>
    </citation>
    <scope>NUCLEOTIDE SEQUENCE [LARGE SCALE GENOMIC DNA]</scope>
    <source>
        <strain evidence="2 3">18JY8-7</strain>
    </source>
</reference>
<keyword evidence="3" id="KW-1185">Reference proteome</keyword>
<evidence type="ECO:0000313" key="3">
    <source>
        <dbReference type="Proteomes" id="UP000269097"/>
    </source>
</evidence>
<proteinExistence type="predicted"/>
<name>A0A3G3JTC4_9BACL</name>
<feature type="transmembrane region" description="Helical" evidence="1">
    <location>
        <begin position="7"/>
        <end position="30"/>
    </location>
</feature>
<keyword evidence="1" id="KW-0812">Transmembrane</keyword>
<feature type="transmembrane region" description="Helical" evidence="1">
    <location>
        <begin position="36"/>
        <end position="52"/>
    </location>
</feature>
<evidence type="ECO:0000256" key="1">
    <source>
        <dbReference type="SAM" id="Phobius"/>
    </source>
</evidence>
<protein>
    <submittedName>
        <fullName evidence="2">Uncharacterized protein</fullName>
    </submittedName>
</protein>
<evidence type="ECO:0000313" key="2">
    <source>
        <dbReference type="EMBL" id="AYQ71444.1"/>
    </source>
</evidence>
<sequence>MATGFLTAAFFAGVFFVAAFFAAVFAVLFWRDLTGSFFLLSVSAALILNLSFRLQASAWRINACLDVNRW</sequence>
<organism evidence="2 3">
    <name type="scientific">Cohnella candidum</name>
    <dbReference type="NCBI Taxonomy" id="2674991"/>
    <lineage>
        <taxon>Bacteria</taxon>
        <taxon>Bacillati</taxon>
        <taxon>Bacillota</taxon>
        <taxon>Bacilli</taxon>
        <taxon>Bacillales</taxon>
        <taxon>Paenibacillaceae</taxon>
        <taxon>Cohnella</taxon>
    </lineage>
</organism>
<accession>A0A3G3JTC4</accession>
<gene>
    <name evidence="2" type="ORF">EAV92_01885</name>
</gene>
<dbReference type="Proteomes" id="UP000269097">
    <property type="component" value="Chromosome"/>
</dbReference>
<keyword evidence="1" id="KW-0472">Membrane</keyword>
<dbReference type="AlphaFoldDB" id="A0A3G3JTC4"/>
<dbReference type="KEGG" id="coh:EAV92_01885"/>
<dbReference type="EMBL" id="CP033433">
    <property type="protein sequence ID" value="AYQ71444.1"/>
    <property type="molecule type" value="Genomic_DNA"/>
</dbReference>
<keyword evidence="1" id="KW-1133">Transmembrane helix</keyword>